<dbReference type="PANTHER" id="PTHR45331">
    <property type="entry name" value="OXIDOREDUCTASE, IRON-SULPHUR BINDING SUBUNIT-RELATED-RELATED"/>
    <property type="match status" value="1"/>
</dbReference>
<dbReference type="RefSeq" id="WP_099181396.1">
    <property type="nucleotide sequence ID" value="NZ_BAQW01000004.1"/>
</dbReference>
<dbReference type="InterPro" id="IPR012675">
    <property type="entry name" value="Beta-grasp_dom_sf"/>
</dbReference>
<accession>A0ABQ0Q9E7</accession>
<dbReference type="InterPro" id="IPR036884">
    <property type="entry name" value="2Fe-2S-bd_dom_sf"/>
</dbReference>
<organism evidence="5 6">
    <name type="scientific">Gluconobacter frateurii NRIC 0228</name>
    <dbReference type="NCBI Taxonomy" id="1307946"/>
    <lineage>
        <taxon>Bacteria</taxon>
        <taxon>Pseudomonadati</taxon>
        <taxon>Pseudomonadota</taxon>
        <taxon>Alphaproteobacteria</taxon>
        <taxon>Acetobacterales</taxon>
        <taxon>Acetobacteraceae</taxon>
        <taxon>Gluconobacter</taxon>
    </lineage>
</organism>
<dbReference type="Gene3D" id="1.10.150.120">
    <property type="entry name" value="[2Fe-2S]-binding domain"/>
    <property type="match status" value="1"/>
</dbReference>
<dbReference type="SUPFAM" id="SSF54292">
    <property type="entry name" value="2Fe-2S ferredoxin-like"/>
    <property type="match status" value="1"/>
</dbReference>
<evidence type="ECO:0000256" key="2">
    <source>
        <dbReference type="ARBA" id="ARBA00023002"/>
    </source>
</evidence>
<dbReference type="PROSITE" id="PS00197">
    <property type="entry name" value="2FE2S_FER_1"/>
    <property type="match status" value="1"/>
</dbReference>
<keyword evidence="2" id="KW-0560">Oxidoreductase</keyword>
<dbReference type="InterPro" id="IPR052914">
    <property type="entry name" value="Aldehyde_Oxdr_Iron-Sulfur"/>
</dbReference>
<dbReference type="InterPro" id="IPR002888">
    <property type="entry name" value="2Fe-2S-bd"/>
</dbReference>
<dbReference type="PANTHER" id="PTHR45331:SF2">
    <property type="entry name" value="OXIDOREDUCTASE WITH IRON-SULFUR SUBUNIT"/>
    <property type="match status" value="1"/>
</dbReference>
<dbReference type="Pfam" id="PF00111">
    <property type="entry name" value="Fer2"/>
    <property type="match status" value="1"/>
</dbReference>
<feature type="domain" description="2Fe-2S ferredoxin-type" evidence="4">
    <location>
        <begin position="8"/>
        <end position="84"/>
    </location>
</feature>
<dbReference type="InterPro" id="IPR006058">
    <property type="entry name" value="2Fe2S_fd_BS"/>
</dbReference>
<keyword evidence="6" id="KW-1185">Reference proteome</keyword>
<protein>
    <submittedName>
        <fullName evidence="5">Oxidoreductase iron-sulfur subunit</fullName>
    </submittedName>
</protein>
<keyword evidence="3" id="KW-0408">Iron</keyword>
<dbReference type="InterPro" id="IPR036010">
    <property type="entry name" value="2Fe-2S_ferredoxin-like_sf"/>
</dbReference>
<dbReference type="EMBL" id="BAQW01000004">
    <property type="protein sequence ID" value="GBR09886.1"/>
    <property type="molecule type" value="Genomic_DNA"/>
</dbReference>
<name>A0ABQ0Q9E7_9PROT</name>
<evidence type="ECO:0000256" key="3">
    <source>
        <dbReference type="ARBA" id="ARBA00023004"/>
    </source>
</evidence>
<dbReference type="Proteomes" id="UP001061070">
    <property type="component" value="Unassembled WGS sequence"/>
</dbReference>
<dbReference type="Pfam" id="PF01799">
    <property type="entry name" value="Fer2_2"/>
    <property type="match status" value="1"/>
</dbReference>
<dbReference type="PROSITE" id="PS51085">
    <property type="entry name" value="2FE2S_FER_2"/>
    <property type="match status" value="1"/>
</dbReference>
<proteinExistence type="predicted"/>
<dbReference type="Gene3D" id="3.10.20.30">
    <property type="match status" value="1"/>
</dbReference>
<comment type="caution">
    <text evidence="5">The sequence shown here is derived from an EMBL/GenBank/DDBJ whole genome shotgun (WGS) entry which is preliminary data.</text>
</comment>
<evidence type="ECO:0000313" key="5">
    <source>
        <dbReference type="EMBL" id="GBR09886.1"/>
    </source>
</evidence>
<reference evidence="5" key="1">
    <citation type="submission" date="2013-04" db="EMBL/GenBank/DDBJ databases">
        <title>The genome sequencing project of 58 acetic acid bacteria.</title>
        <authorList>
            <person name="Okamoto-Kainuma A."/>
            <person name="Ishikawa M."/>
            <person name="Umino S."/>
            <person name="Koizumi Y."/>
            <person name="Shiwa Y."/>
            <person name="Yoshikawa H."/>
            <person name="Matsutani M."/>
            <person name="Matsushita K."/>
        </authorList>
    </citation>
    <scope>NUCLEOTIDE SEQUENCE</scope>
    <source>
        <strain evidence="5">NRIC 0228</strain>
    </source>
</reference>
<sequence length="168" mass="18240">MTDLSVARPCRLEINGKSYVADLPPCVTLLDLLRERLDLTGTKKGCDHGQCGACTVLVDGKRVKSCLIFAVSIPDAKVITIEGLGSEGHLHPMQQAFIDRDAFQCGYCTPGQIMSAIALLEEGHTQSREEIREFMSGNLCRCGAYNGIIDAIEQVIAQQQKNRTGEAA</sequence>
<evidence type="ECO:0000256" key="1">
    <source>
        <dbReference type="ARBA" id="ARBA00022723"/>
    </source>
</evidence>
<dbReference type="InterPro" id="IPR001041">
    <property type="entry name" value="2Fe-2S_ferredoxin-type"/>
</dbReference>
<evidence type="ECO:0000259" key="4">
    <source>
        <dbReference type="PROSITE" id="PS51085"/>
    </source>
</evidence>
<keyword evidence="1" id="KW-0479">Metal-binding</keyword>
<evidence type="ECO:0000313" key="6">
    <source>
        <dbReference type="Proteomes" id="UP001061070"/>
    </source>
</evidence>
<dbReference type="SUPFAM" id="SSF47741">
    <property type="entry name" value="CO dehydrogenase ISP C-domain like"/>
    <property type="match status" value="1"/>
</dbReference>
<gene>
    <name evidence="5" type="ORF">AA0228_0841</name>
</gene>